<dbReference type="AlphaFoldDB" id="A0A7S7NWQ5"/>
<sequence length="563" mass="59591">MKLPFPWLASMLLVTGFIQAQSLDIQVELMNQIGTDTSRKGDLISGRVISPPQLQGDVLEGRITESRSGAKLGGKSVFSFTFDTLRHAGSTIPISSQFKSAINSKGRQDVDEEGRIVRRASGNVAKAAGGTGLGAMIGGIAGGGKGAAIGSVIGAGASIAMVQIAADAPNIRFAPGSRLLIEANARSGAPLSTLAAAQPTPVNAPAPPVAAQPVTTASAAPAPLPAQPGPPQSTPPQPAAAPGETAQPEFKSLAPAFVPGEKTLFYDDFTDMSPGDAPPHFKVRGAAPDLQAAGAVRQLLVTANGTLTPNLTSLPKNFTYEADLKFDGVKRAIIVLSLFSNAKEVFQFVTYAEATQMDLVASMRAPYQELGRKRLPMSWNNVVRFALWVQNGRMRIFVNGEKQLDFNQIDLPPVTRVDFGNSTTFPGQSIGYRMIRFAESAPDFSQMISASGRYVTHGILFDTGSDRLKPESAAVIQTIAKGLETNPNLRLCIEGHTDSVGNAGQNLELSRRRAEAVKTVLSAQFGIDAARLTTAGMGSTKPLETNDTPQGRSQNRRVEFVRQ</sequence>
<keyword evidence="2 4" id="KW-0472">Membrane</keyword>
<proteinExistence type="predicted"/>
<evidence type="ECO:0000313" key="8">
    <source>
        <dbReference type="EMBL" id="QOY91202.1"/>
    </source>
</evidence>
<evidence type="ECO:0000256" key="5">
    <source>
        <dbReference type="SAM" id="MobiDB-lite"/>
    </source>
</evidence>
<feature type="compositionally biased region" description="Low complexity" evidence="5">
    <location>
        <begin position="211"/>
        <end position="221"/>
    </location>
</feature>
<dbReference type="SUPFAM" id="SSF103088">
    <property type="entry name" value="OmpA-like"/>
    <property type="match status" value="1"/>
</dbReference>
<feature type="compositionally biased region" description="Polar residues" evidence="5">
    <location>
        <begin position="542"/>
        <end position="553"/>
    </location>
</feature>
<dbReference type="RefSeq" id="WP_194452856.1">
    <property type="nucleotide sequence ID" value="NZ_CP063849.1"/>
</dbReference>
<feature type="domain" description="OmpA-like" evidence="7">
    <location>
        <begin position="448"/>
        <end position="563"/>
    </location>
</feature>
<dbReference type="InterPro" id="IPR006665">
    <property type="entry name" value="OmpA-like"/>
</dbReference>
<protein>
    <submittedName>
        <fullName evidence="8">OmpA family protein</fullName>
    </submittedName>
</protein>
<feature type="region of interest" description="Disordered" evidence="5">
    <location>
        <begin position="203"/>
        <end position="246"/>
    </location>
</feature>
<feature type="chain" id="PRO_5032878040" evidence="6">
    <location>
        <begin position="21"/>
        <end position="563"/>
    </location>
</feature>
<dbReference type="EMBL" id="CP063849">
    <property type="protein sequence ID" value="QOY91202.1"/>
    <property type="molecule type" value="Genomic_DNA"/>
</dbReference>
<feature type="region of interest" description="Disordered" evidence="5">
    <location>
        <begin position="536"/>
        <end position="563"/>
    </location>
</feature>
<evidence type="ECO:0000256" key="3">
    <source>
        <dbReference type="ARBA" id="ARBA00023237"/>
    </source>
</evidence>
<dbReference type="KEGG" id="pfer:IRI77_15015"/>
<evidence type="ECO:0000256" key="1">
    <source>
        <dbReference type="ARBA" id="ARBA00004442"/>
    </source>
</evidence>
<keyword evidence="6" id="KW-0732">Signal</keyword>
<feature type="signal peptide" evidence="6">
    <location>
        <begin position="1"/>
        <end position="20"/>
    </location>
</feature>
<dbReference type="Proteomes" id="UP000593892">
    <property type="component" value="Chromosome"/>
</dbReference>
<evidence type="ECO:0000256" key="2">
    <source>
        <dbReference type="ARBA" id="ARBA00023136"/>
    </source>
</evidence>
<keyword evidence="9" id="KW-1185">Reference proteome</keyword>
<dbReference type="PANTHER" id="PTHR30329:SF21">
    <property type="entry name" value="LIPOPROTEIN YIAD-RELATED"/>
    <property type="match status" value="1"/>
</dbReference>
<evidence type="ECO:0000313" key="9">
    <source>
        <dbReference type="Proteomes" id="UP000593892"/>
    </source>
</evidence>
<dbReference type="Gene3D" id="2.60.120.560">
    <property type="entry name" value="Exo-inulinase, domain 1"/>
    <property type="match status" value="1"/>
</dbReference>
<dbReference type="Gene3D" id="3.30.1330.60">
    <property type="entry name" value="OmpA-like domain"/>
    <property type="match status" value="1"/>
</dbReference>
<gene>
    <name evidence="8" type="ORF">IRI77_15015</name>
</gene>
<evidence type="ECO:0000259" key="7">
    <source>
        <dbReference type="PROSITE" id="PS51123"/>
    </source>
</evidence>
<evidence type="ECO:0000256" key="4">
    <source>
        <dbReference type="PROSITE-ProRule" id="PRU00473"/>
    </source>
</evidence>
<keyword evidence="3" id="KW-0998">Cell outer membrane</keyword>
<dbReference type="GO" id="GO:0009279">
    <property type="term" value="C:cell outer membrane"/>
    <property type="evidence" value="ECO:0007669"/>
    <property type="project" value="UniProtKB-SubCell"/>
</dbReference>
<feature type="compositionally biased region" description="Pro residues" evidence="5">
    <location>
        <begin position="222"/>
        <end position="239"/>
    </location>
</feature>
<dbReference type="InterPro" id="IPR006664">
    <property type="entry name" value="OMP_bac"/>
</dbReference>
<evidence type="ECO:0000256" key="6">
    <source>
        <dbReference type="SAM" id="SignalP"/>
    </source>
</evidence>
<dbReference type="PRINTS" id="PR01021">
    <property type="entry name" value="OMPADOMAIN"/>
</dbReference>
<dbReference type="PANTHER" id="PTHR30329">
    <property type="entry name" value="STATOR ELEMENT OF FLAGELLAR MOTOR COMPLEX"/>
    <property type="match status" value="1"/>
</dbReference>
<dbReference type="InterPro" id="IPR050330">
    <property type="entry name" value="Bact_OuterMem_StrucFunc"/>
</dbReference>
<dbReference type="CDD" id="cd07185">
    <property type="entry name" value="OmpA_C-like"/>
    <property type="match status" value="1"/>
</dbReference>
<accession>A0A7S7NWQ5</accession>
<reference evidence="8 9" key="1">
    <citation type="submission" date="2020-10" db="EMBL/GenBank/DDBJ databases">
        <title>Complete genome sequence of Paludibaculum fermentans P105T, a facultatively anaerobic acidobacterium capable of dissimilatory Fe(III) reduction.</title>
        <authorList>
            <person name="Dedysh S.N."/>
            <person name="Beletsky A.V."/>
            <person name="Kulichevskaya I.S."/>
            <person name="Mardanov A.V."/>
            <person name="Ravin N.V."/>
        </authorList>
    </citation>
    <scope>NUCLEOTIDE SEQUENCE [LARGE SCALE GENOMIC DNA]</scope>
    <source>
        <strain evidence="8 9">P105</strain>
    </source>
</reference>
<dbReference type="InterPro" id="IPR036737">
    <property type="entry name" value="OmpA-like_sf"/>
</dbReference>
<dbReference type="PROSITE" id="PS51123">
    <property type="entry name" value="OMPA_2"/>
    <property type="match status" value="1"/>
</dbReference>
<comment type="subcellular location">
    <subcellularLocation>
        <location evidence="1">Cell outer membrane</location>
    </subcellularLocation>
</comment>
<dbReference type="Pfam" id="PF00691">
    <property type="entry name" value="OmpA"/>
    <property type="match status" value="1"/>
</dbReference>
<organism evidence="8 9">
    <name type="scientific">Paludibaculum fermentans</name>
    <dbReference type="NCBI Taxonomy" id="1473598"/>
    <lineage>
        <taxon>Bacteria</taxon>
        <taxon>Pseudomonadati</taxon>
        <taxon>Acidobacteriota</taxon>
        <taxon>Terriglobia</taxon>
        <taxon>Bryobacterales</taxon>
        <taxon>Bryobacteraceae</taxon>
        <taxon>Paludibaculum</taxon>
    </lineage>
</organism>
<name>A0A7S7NWQ5_PALFE</name>